<protein>
    <submittedName>
        <fullName evidence="1">Uncharacterized protein</fullName>
    </submittedName>
</protein>
<reference evidence="1" key="1">
    <citation type="journal article" date="2019" name="bioRxiv">
        <title>The Genome of the Zebra Mussel, Dreissena polymorpha: A Resource for Invasive Species Research.</title>
        <authorList>
            <person name="McCartney M.A."/>
            <person name="Auch B."/>
            <person name="Kono T."/>
            <person name="Mallez S."/>
            <person name="Zhang Y."/>
            <person name="Obille A."/>
            <person name="Becker A."/>
            <person name="Abrahante J.E."/>
            <person name="Garbe J."/>
            <person name="Badalamenti J.P."/>
            <person name="Herman A."/>
            <person name="Mangelson H."/>
            <person name="Liachko I."/>
            <person name="Sullivan S."/>
            <person name="Sone E.D."/>
            <person name="Koren S."/>
            <person name="Silverstein K.A.T."/>
            <person name="Beckman K.B."/>
            <person name="Gohl D.M."/>
        </authorList>
    </citation>
    <scope>NUCLEOTIDE SEQUENCE</scope>
    <source>
        <strain evidence="1">Duluth1</strain>
        <tissue evidence="1">Whole animal</tissue>
    </source>
</reference>
<comment type="caution">
    <text evidence="1">The sequence shown here is derived from an EMBL/GenBank/DDBJ whole genome shotgun (WGS) entry which is preliminary data.</text>
</comment>
<evidence type="ECO:0000313" key="1">
    <source>
        <dbReference type="EMBL" id="KAH3696500.1"/>
    </source>
</evidence>
<dbReference type="AlphaFoldDB" id="A0A9D3YAA2"/>
<accession>A0A9D3YAA2</accession>
<sequence>MFLILRWSCVGGGEPEYPEKTPPVRYGDHQPNSHAPVTGIEPLVALVHGSESADKKQVI</sequence>
<organism evidence="1 2">
    <name type="scientific">Dreissena polymorpha</name>
    <name type="common">Zebra mussel</name>
    <name type="synonym">Mytilus polymorpha</name>
    <dbReference type="NCBI Taxonomy" id="45954"/>
    <lineage>
        <taxon>Eukaryota</taxon>
        <taxon>Metazoa</taxon>
        <taxon>Spiralia</taxon>
        <taxon>Lophotrochozoa</taxon>
        <taxon>Mollusca</taxon>
        <taxon>Bivalvia</taxon>
        <taxon>Autobranchia</taxon>
        <taxon>Heteroconchia</taxon>
        <taxon>Euheterodonta</taxon>
        <taxon>Imparidentia</taxon>
        <taxon>Neoheterodontei</taxon>
        <taxon>Myida</taxon>
        <taxon>Dreissenoidea</taxon>
        <taxon>Dreissenidae</taxon>
        <taxon>Dreissena</taxon>
    </lineage>
</organism>
<proteinExistence type="predicted"/>
<gene>
    <name evidence="1" type="ORF">DPMN_083965</name>
</gene>
<keyword evidence="2" id="KW-1185">Reference proteome</keyword>
<reference evidence="1" key="2">
    <citation type="submission" date="2020-11" db="EMBL/GenBank/DDBJ databases">
        <authorList>
            <person name="McCartney M.A."/>
            <person name="Auch B."/>
            <person name="Kono T."/>
            <person name="Mallez S."/>
            <person name="Becker A."/>
            <person name="Gohl D.M."/>
            <person name="Silverstein K.A.T."/>
            <person name="Koren S."/>
            <person name="Bechman K.B."/>
            <person name="Herman A."/>
            <person name="Abrahante J.E."/>
            <person name="Garbe J."/>
        </authorList>
    </citation>
    <scope>NUCLEOTIDE SEQUENCE</scope>
    <source>
        <strain evidence="1">Duluth1</strain>
        <tissue evidence="1">Whole animal</tissue>
    </source>
</reference>
<dbReference type="EMBL" id="JAIWYP010000016">
    <property type="protein sequence ID" value="KAH3696500.1"/>
    <property type="molecule type" value="Genomic_DNA"/>
</dbReference>
<evidence type="ECO:0000313" key="2">
    <source>
        <dbReference type="Proteomes" id="UP000828390"/>
    </source>
</evidence>
<dbReference type="Proteomes" id="UP000828390">
    <property type="component" value="Unassembled WGS sequence"/>
</dbReference>
<name>A0A9D3YAA2_DREPO</name>